<dbReference type="EMBL" id="JABBGA010000029">
    <property type="protein sequence ID" value="NML28564.1"/>
    <property type="molecule type" value="Genomic_DNA"/>
</dbReference>
<dbReference type="Proteomes" id="UP000580043">
    <property type="component" value="Unassembled WGS sequence"/>
</dbReference>
<keyword evidence="2" id="KW-1185">Reference proteome</keyword>
<dbReference type="Gene3D" id="2.50.20.10">
    <property type="entry name" value="Lipoprotein localisation LolA/LolB/LppX"/>
    <property type="match status" value="1"/>
</dbReference>
<dbReference type="NCBIfam" id="TIGR01409">
    <property type="entry name" value="TAT_signal_seq"/>
    <property type="match status" value="1"/>
</dbReference>
<gene>
    <name evidence="1" type="ORF">HHL15_22640</name>
</gene>
<dbReference type="InterPro" id="IPR006311">
    <property type="entry name" value="TAT_signal"/>
</dbReference>
<dbReference type="AlphaFoldDB" id="A0A848GB76"/>
<dbReference type="InterPro" id="IPR019546">
    <property type="entry name" value="TAT_signal_bac_arc"/>
</dbReference>
<organism evidence="1 2">
    <name type="scientific">Zoogloea dura</name>
    <dbReference type="NCBI Taxonomy" id="2728840"/>
    <lineage>
        <taxon>Bacteria</taxon>
        <taxon>Pseudomonadati</taxon>
        <taxon>Pseudomonadota</taxon>
        <taxon>Betaproteobacteria</taxon>
        <taxon>Rhodocyclales</taxon>
        <taxon>Zoogloeaceae</taxon>
        <taxon>Zoogloea</taxon>
    </lineage>
</organism>
<evidence type="ECO:0000313" key="1">
    <source>
        <dbReference type="EMBL" id="NML28564.1"/>
    </source>
</evidence>
<sequence>MHLLKYDFNYSRRAFLAKAGTLAGAGVLAPLWPLIARGADIGKAYPDELMSIEAWTKGKIKTGDVITAANVDVVKELLTPIAYRQIKEMGRRIRIVATTRDVSRLFPHDYFEATLRNAGKASFGADGNVYAPNGERWIGGNPFPDAKTPVEAYANLTLSWGRHNNAVYAVKDWDIGPDGKVNYQYDFVWFEENTCGRLGPGGAFGSYTGDGHKDKLRYQTVMFTGPSDVRGTAYLNTWYYDQRKFPELVGYVPAFKRVRKFPTNQRFEPLAPGLTFYLSDAWAAGDPMLIWGNYKLVERRPMLGAVSHNQVDDPNWELATHGGPEGKTFFEYDVELIPECLVVDAEPVGFPRAPLGRKRAWIDARNMMYIGYHTYDRRGELFKSFEPAYGLYEKKGVKDLTGKHTTWSWTSVMTHDIQNNRMSRFVQAKQIAGGYKSARNVEGMYDKYLTEQALGRMGA</sequence>
<name>A0A848GB76_9RHOO</name>
<comment type="caution">
    <text evidence="1">The sequence shown here is derived from an EMBL/GenBank/DDBJ whole genome shotgun (WGS) entry which is preliminary data.</text>
</comment>
<reference evidence="1 2" key="1">
    <citation type="submission" date="2020-04" db="EMBL/GenBank/DDBJ databases">
        <title>Zoogloea sp. G-4-1-14 isolated from soil.</title>
        <authorList>
            <person name="Dahal R.H."/>
        </authorList>
    </citation>
    <scope>NUCLEOTIDE SEQUENCE [LARGE SCALE GENOMIC DNA]</scope>
    <source>
        <strain evidence="1 2">G-4-1-14</strain>
    </source>
</reference>
<dbReference type="PROSITE" id="PS51318">
    <property type="entry name" value="TAT"/>
    <property type="match status" value="1"/>
</dbReference>
<dbReference type="CDD" id="cd16329">
    <property type="entry name" value="LolA_like"/>
    <property type="match status" value="1"/>
</dbReference>
<accession>A0A848GB76</accession>
<protein>
    <submittedName>
        <fullName evidence="1">DUF1329 domain-containing protein</fullName>
    </submittedName>
</protein>
<dbReference type="Pfam" id="PF07044">
    <property type="entry name" value="DUF1329"/>
    <property type="match status" value="1"/>
</dbReference>
<proteinExistence type="predicted"/>
<dbReference type="RefSeq" id="WP_169148090.1">
    <property type="nucleotide sequence ID" value="NZ_JABBGA010000029.1"/>
</dbReference>
<dbReference type="InterPro" id="IPR010752">
    <property type="entry name" value="DUF1329"/>
</dbReference>
<evidence type="ECO:0000313" key="2">
    <source>
        <dbReference type="Proteomes" id="UP000580043"/>
    </source>
</evidence>